<feature type="domain" description="RapA2 cadherin-like" evidence="1">
    <location>
        <begin position="250"/>
        <end position="306"/>
    </location>
</feature>
<dbReference type="InterPro" id="IPR040853">
    <property type="entry name" value="RapA2_cadherin-like"/>
</dbReference>
<dbReference type="EMBL" id="UINC01020938">
    <property type="protein sequence ID" value="SVA87439.1"/>
    <property type="molecule type" value="Genomic_DNA"/>
</dbReference>
<proteinExistence type="predicted"/>
<feature type="non-terminal residue" evidence="2">
    <location>
        <position position="397"/>
    </location>
</feature>
<dbReference type="Pfam" id="PF17803">
    <property type="entry name" value="Cadherin_4"/>
    <property type="match status" value="1"/>
</dbReference>
<protein>
    <recommendedName>
        <fullName evidence="1">RapA2 cadherin-like domain-containing protein</fullName>
    </recommendedName>
</protein>
<gene>
    <name evidence="2" type="ORF">METZ01_LOCUS140293</name>
</gene>
<evidence type="ECO:0000313" key="2">
    <source>
        <dbReference type="EMBL" id="SVA87439.1"/>
    </source>
</evidence>
<sequence>MKSASSFDKIVVKTSIIYCMCTVTILLGQPDAFKYVVTNTGGVVQGTPRFNATMASPDDWIGAFDPQGNCVGAAQLVNVADDVLFGVAASNFVLFGDDLTTSDIDEGMNINENFTLKLWDASRDAILVQVDSAGKPLTHSGWSSTNFTPINGYNDPYAIFNFLFNTDPVIVECSVTELNEDGSYEFRLGDFKYSDNDSISNDNMELIVMTGDNYTVNGSFLMPDGDYFGLIKASFQLDDGFSSSAVFNTDINILAVNDPPVIVKQDSTISVNEGSSIVIEPVFYTIVDIDSEAPFEIKILSLSGENYTFSEDTLFPGSNFFGELTVPIRPDDGLKEGLGPVFLSKVQVIEVNDPPQVTSVAIAPSIISATDTLSLSYDVSDPEGSTDTTVYISWYKN</sequence>
<name>A0A381ZE05_9ZZZZ</name>
<evidence type="ECO:0000259" key="1">
    <source>
        <dbReference type="Pfam" id="PF17803"/>
    </source>
</evidence>
<organism evidence="2">
    <name type="scientific">marine metagenome</name>
    <dbReference type="NCBI Taxonomy" id="408172"/>
    <lineage>
        <taxon>unclassified sequences</taxon>
        <taxon>metagenomes</taxon>
        <taxon>ecological metagenomes</taxon>
    </lineage>
</organism>
<accession>A0A381ZE05</accession>
<dbReference type="AlphaFoldDB" id="A0A381ZE05"/>
<reference evidence="2" key="1">
    <citation type="submission" date="2018-05" db="EMBL/GenBank/DDBJ databases">
        <authorList>
            <person name="Lanie J.A."/>
            <person name="Ng W.-L."/>
            <person name="Kazmierczak K.M."/>
            <person name="Andrzejewski T.M."/>
            <person name="Davidsen T.M."/>
            <person name="Wayne K.J."/>
            <person name="Tettelin H."/>
            <person name="Glass J.I."/>
            <person name="Rusch D."/>
            <person name="Podicherti R."/>
            <person name="Tsui H.-C.T."/>
            <person name="Winkler M.E."/>
        </authorList>
    </citation>
    <scope>NUCLEOTIDE SEQUENCE</scope>
</reference>